<dbReference type="Pfam" id="PF08907">
    <property type="entry name" value="DUF1853"/>
    <property type="match status" value="1"/>
</dbReference>
<dbReference type="InterPro" id="IPR015003">
    <property type="entry name" value="DUF1853"/>
</dbReference>
<dbReference type="AlphaFoldDB" id="A0AAW8JC94"/>
<proteinExistence type="predicted"/>
<dbReference type="EMBL" id="JAVIDA010000002">
    <property type="protein sequence ID" value="MDQ9070297.1"/>
    <property type="molecule type" value="Genomic_DNA"/>
</dbReference>
<organism evidence="1 2">
    <name type="scientific">Acinetobacter gerneri</name>
    <dbReference type="NCBI Taxonomy" id="202952"/>
    <lineage>
        <taxon>Bacteria</taxon>
        <taxon>Pseudomonadati</taxon>
        <taxon>Pseudomonadota</taxon>
        <taxon>Gammaproteobacteria</taxon>
        <taxon>Moraxellales</taxon>
        <taxon>Moraxellaceae</taxon>
        <taxon>Acinetobacter</taxon>
    </lineage>
</organism>
<gene>
    <name evidence="1" type="ORF">RFH51_02325</name>
</gene>
<name>A0AAW8JC94_9GAMM</name>
<evidence type="ECO:0000313" key="2">
    <source>
        <dbReference type="Proteomes" id="UP001243195"/>
    </source>
</evidence>
<evidence type="ECO:0000313" key="1">
    <source>
        <dbReference type="EMBL" id="MDQ9070297.1"/>
    </source>
</evidence>
<accession>A0AAW8JC94</accession>
<sequence length="284" mass="34365">MQNIFEQTLLFEPWLKYKTPIVRQLAFSVASPNILSQIPDQLHIQHAFELHHEQVFFEHFLAYEKRLTELDNNPTPLLEFLKQLKSTRLGLRFEYLFWFWLLDDAYHHYQLIGHSIQIIEGANTLGELDFLILNKKKQEIEHWEVALKYYLAENDLALQHWYGLNRTDTLLRKLTHFSHQQFKFNYVKNHEIDRRFAIMKGQLYLPTNAPNNALPLWVNSERRIGTWGNETLKDFYRLQRQEWICPDWQQSSPPAYWWTDGLYHNRTTQQFYMFRNTALPYVNC</sequence>
<dbReference type="RefSeq" id="WP_308956186.1">
    <property type="nucleotide sequence ID" value="NZ_JAVICY010000013.1"/>
</dbReference>
<dbReference type="Proteomes" id="UP001243195">
    <property type="component" value="Unassembled WGS sequence"/>
</dbReference>
<comment type="caution">
    <text evidence="1">The sequence shown here is derived from an EMBL/GenBank/DDBJ whole genome shotgun (WGS) entry which is preliminary data.</text>
</comment>
<protein>
    <submittedName>
        <fullName evidence="1">DUF1853 family protein</fullName>
    </submittedName>
</protein>
<reference evidence="1" key="1">
    <citation type="submission" date="2023-08" db="EMBL/GenBank/DDBJ databases">
        <title>Emergence of clinically-relevant ST2 carbapenem-resistant Acinetobacter baumannii strains in hospital sewages in Zhejiang, East of China.</title>
        <authorList>
            <person name="Kaichao C."/>
            <person name="Zhang R."/>
        </authorList>
    </citation>
    <scope>NUCLEOTIDE SEQUENCE</scope>
    <source>
        <strain evidence="1">M-SY-60</strain>
    </source>
</reference>